<protein>
    <submittedName>
        <fullName evidence="2">Uncharacterized protein</fullName>
    </submittedName>
</protein>
<feature type="compositionally biased region" description="Basic and acidic residues" evidence="1">
    <location>
        <begin position="181"/>
        <end position="200"/>
    </location>
</feature>
<dbReference type="OrthoDB" id="3791613at2759"/>
<name>A0A8K0R222_9PLEO</name>
<reference evidence="2" key="1">
    <citation type="journal article" date="2021" name="Nat. Commun.">
        <title>Genetic determinants of endophytism in the Arabidopsis root mycobiome.</title>
        <authorList>
            <person name="Mesny F."/>
            <person name="Miyauchi S."/>
            <person name="Thiergart T."/>
            <person name="Pickel B."/>
            <person name="Atanasova L."/>
            <person name="Karlsson M."/>
            <person name="Huettel B."/>
            <person name="Barry K.W."/>
            <person name="Haridas S."/>
            <person name="Chen C."/>
            <person name="Bauer D."/>
            <person name="Andreopoulos W."/>
            <person name="Pangilinan J."/>
            <person name="LaButti K."/>
            <person name="Riley R."/>
            <person name="Lipzen A."/>
            <person name="Clum A."/>
            <person name="Drula E."/>
            <person name="Henrissat B."/>
            <person name="Kohler A."/>
            <person name="Grigoriev I.V."/>
            <person name="Martin F.M."/>
            <person name="Hacquard S."/>
        </authorList>
    </citation>
    <scope>NUCLEOTIDE SEQUENCE</scope>
    <source>
        <strain evidence="2">MPI-SDFR-AT-0120</strain>
    </source>
</reference>
<dbReference type="Gene3D" id="1.25.40.10">
    <property type="entry name" value="Tetratricopeptide repeat domain"/>
    <property type="match status" value="1"/>
</dbReference>
<gene>
    <name evidence="2" type="ORF">FB567DRAFT_550724</name>
</gene>
<proteinExistence type="predicted"/>
<accession>A0A8K0R222</accession>
<evidence type="ECO:0000313" key="2">
    <source>
        <dbReference type="EMBL" id="KAH7083686.1"/>
    </source>
</evidence>
<organism evidence="2 3">
    <name type="scientific">Paraphoma chrysanthemicola</name>
    <dbReference type="NCBI Taxonomy" id="798071"/>
    <lineage>
        <taxon>Eukaryota</taxon>
        <taxon>Fungi</taxon>
        <taxon>Dikarya</taxon>
        <taxon>Ascomycota</taxon>
        <taxon>Pezizomycotina</taxon>
        <taxon>Dothideomycetes</taxon>
        <taxon>Pleosporomycetidae</taxon>
        <taxon>Pleosporales</taxon>
        <taxon>Pleosporineae</taxon>
        <taxon>Phaeosphaeriaceae</taxon>
        <taxon>Paraphoma</taxon>
    </lineage>
</organism>
<sequence>MPRQTLTHALTPTPKFHQQPTWMRWTVSSTRGFSAAAELYQQDEYEQCIVALRELLADPAIPRYHHIKCLTLLGGTLGDWQEAYACFVKAETIWRITKRWYCDDKDPEVREGLDDLREGLNELKQALSDDEEGLHESMQDVDAEADVLQALAAHGAGVVEDRAIAQGEGETSSDDEMSEAGEDRILNVDEGESEAKEKDTNAGSRLLKGEESLLPFRPPQKSEPTGVMRAQ</sequence>
<feature type="region of interest" description="Disordered" evidence="1">
    <location>
        <begin position="161"/>
        <end position="231"/>
    </location>
</feature>
<dbReference type="Proteomes" id="UP000813461">
    <property type="component" value="Unassembled WGS sequence"/>
</dbReference>
<feature type="compositionally biased region" description="Acidic residues" evidence="1">
    <location>
        <begin position="171"/>
        <end position="180"/>
    </location>
</feature>
<keyword evidence="3" id="KW-1185">Reference proteome</keyword>
<dbReference type="InterPro" id="IPR011990">
    <property type="entry name" value="TPR-like_helical_dom_sf"/>
</dbReference>
<evidence type="ECO:0000256" key="1">
    <source>
        <dbReference type="SAM" id="MobiDB-lite"/>
    </source>
</evidence>
<evidence type="ECO:0000313" key="3">
    <source>
        <dbReference type="Proteomes" id="UP000813461"/>
    </source>
</evidence>
<dbReference type="AlphaFoldDB" id="A0A8K0R222"/>
<dbReference type="EMBL" id="JAGMVJ010000013">
    <property type="protein sequence ID" value="KAH7083686.1"/>
    <property type="molecule type" value="Genomic_DNA"/>
</dbReference>
<comment type="caution">
    <text evidence="2">The sequence shown here is derived from an EMBL/GenBank/DDBJ whole genome shotgun (WGS) entry which is preliminary data.</text>
</comment>